<organism evidence="1 2">
    <name type="scientific">Heyndrickxia acidicola</name>
    <dbReference type="NCBI Taxonomy" id="209389"/>
    <lineage>
        <taxon>Bacteria</taxon>
        <taxon>Bacillati</taxon>
        <taxon>Bacillota</taxon>
        <taxon>Bacilli</taxon>
        <taxon>Bacillales</taxon>
        <taxon>Bacillaceae</taxon>
        <taxon>Heyndrickxia</taxon>
    </lineage>
</organism>
<evidence type="ECO:0000313" key="2">
    <source>
        <dbReference type="Proteomes" id="UP001341444"/>
    </source>
</evidence>
<proteinExistence type="predicted"/>
<dbReference type="EMBL" id="JARMAB010000011">
    <property type="protein sequence ID" value="MED1203115.1"/>
    <property type="molecule type" value="Genomic_DNA"/>
</dbReference>
<gene>
    <name evidence="1" type="ORF">P4T90_08490</name>
</gene>
<evidence type="ECO:0000313" key="1">
    <source>
        <dbReference type="EMBL" id="MED1203115.1"/>
    </source>
</evidence>
<protein>
    <submittedName>
        <fullName evidence="1">Uncharacterized protein</fullName>
    </submittedName>
</protein>
<name>A0ABU6MJ94_9BACI</name>
<comment type="caution">
    <text evidence="1">The sequence shown here is derived from an EMBL/GenBank/DDBJ whole genome shotgun (WGS) entry which is preliminary data.</text>
</comment>
<dbReference type="RefSeq" id="WP_157090757.1">
    <property type="nucleotide sequence ID" value="NZ_JARMAB010000011.1"/>
</dbReference>
<accession>A0ABU6MJ94</accession>
<dbReference type="Proteomes" id="UP001341444">
    <property type="component" value="Unassembled WGS sequence"/>
</dbReference>
<reference evidence="1 2" key="1">
    <citation type="submission" date="2023-03" db="EMBL/GenBank/DDBJ databases">
        <title>Bacillus Genome Sequencing.</title>
        <authorList>
            <person name="Dunlap C."/>
        </authorList>
    </citation>
    <scope>NUCLEOTIDE SEQUENCE [LARGE SCALE GENOMIC DNA]</scope>
    <source>
        <strain evidence="1 2">B-23453</strain>
    </source>
</reference>
<sequence>MAWHRDGFMLEVKENSLRKSLKLVFMLAMKDQTTWSKAYFGLHDGDEGLFLFTNPL</sequence>
<keyword evidence="2" id="KW-1185">Reference proteome</keyword>